<name>A0A7D4C852_9BACL</name>
<accession>A0A7D4C852</accession>
<protein>
    <submittedName>
        <fullName evidence="1">Uncharacterized protein</fullName>
    </submittedName>
</protein>
<organism evidence="1 2">
    <name type="scientific">Kroppenstedtia pulmonis</name>
    <dbReference type="NCBI Taxonomy" id="1380685"/>
    <lineage>
        <taxon>Bacteria</taxon>
        <taxon>Bacillati</taxon>
        <taxon>Bacillota</taxon>
        <taxon>Bacilli</taxon>
        <taxon>Bacillales</taxon>
        <taxon>Thermoactinomycetaceae</taxon>
        <taxon>Kroppenstedtia</taxon>
    </lineage>
</organism>
<dbReference type="RefSeq" id="WP_173223818.1">
    <property type="nucleotide sequence ID" value="NZ_CP048104.1"/>
</dbReference>
<dbReference type="Proteomes" id="UP000503088">
    <property type="component" value="Chromosome"/>
</dbReference>
<evidence type="ECO:0000313" key="2">
    <source>
        <dbReference type="Proteomes" id="UP000503088"/>
    </source>
</evidence>
<reference evidence="1 2" key="1">
    <citation type="submission" date="2020-01" db="EMBL/GenBank/DDBJ databases">
        <authorList>
            <person name="Gulvik C.A."/>
            <person name="Batra D.G."/>
        </authorList>
    </citation>
    <scope>NUCLEOTIDE SEQUENCE [LARGE SCALE GENOMIC DNA]</scope>
    <source>
        <strain evidence="1 2">W9323</strain>
    </source>
</reference>
<keyword evidence="2" id="KW-1185">Reference proteome</keyword>
<evidence type="ECO:0000313" key="1">
    <source>
        <dbReference type="EMBL" id="QKG85296.1"/>
    </source>
</evidence>
<gene>
    <name evidence="1" type="ORF">GXN76_12980</name>
</gene>
<dbReference type="EMBL" id="CP048104">
    <property type="protein sequence ID" value="QKG85296.1"/>
    <property type="molecule type" value="Genomic_DNA"/>
</dbReference>
<proteinExistence type="predicted"/>
<sequence length="49" mass="5918">MMIEEEWMVRVVIKGSPFYPFDKDESLEEGGFYTGEWCFRLEKEQHSIL</sequence>
<dbReference type="AlphaFoldDB" id="A0A7D4C852"/>
<dbReference type="KEGG" id="kpul:GXN76_12980"/>